<dbReference type="Gene3D" id="3.20.190.10">
    <property type="entry name" value="MutM-like, N-terminal"/>
    <property type="match status" value="1"/>
</dbReference>
<evidence type="ECO:0000256" key="7">
    <source>
        <dbReference type="ARBA" id="ARBA00022833"/>
    </source>
</evidence>
<dbReference type="Pfam" id="PF06831">
    <property type="entry name" value="H2TH"/>
    <property type="match status" value="1"/>
</dbReference>
<dbReference type="InterPro" id="IPR010979">
    <property type="entry name" value="Ribosomal_uS13-like_H2TH"/>
</dbReference>
<dbReference type="SMART" id="SM00898">
    <property type="entry name" value="Fapy_DNA_glyco"/>
    <property type="match status" value="1"/>
</dbReference>
<evidence type="ECO:0000256" key="6">
    <source>
        <dbReference type="ARBA" id="ARBA00022801"/>
    </source>
</evidence>
<dbReference type="Pfam" id="PF01149">
    <property type="entry name" value="Fapy_DNA_glyco"/>
    <property type="match status" value="1"/>
</dbReference>
<keyword evidence="9" id="KW-0234">DNA repair</keyword>
<dbReference type="EMBL" id="JBHUNF010000002">
    <property type="protein sequence ID" value="MFD2674536.1"/>
    <property type="molecule type" value="Genomic_DNA"/>
</dbReference>
<dbReference type="SUPFAM" id="SSF46946">
    <property type="entry name" value="S13-like H2TH domain"/>
    <property type="match status" value="1"/>
</dbReference>
<evidence type="ECO:0000313" key="17">
    <source>
        <dbReference type="Proteomes" id="UP001597453"/>
    </source>
</evidence>
<evidence type="ECO:0000256" key="3">
    <source>
        <dbReference type="ARBA" id="ARBA00022723"/>
    </source>
</evidence>
<dbReference type="PROSITE" id="PS51068">
    <property type="entry name" value="FPG_CAT"/>
    <property type="match status" value="1"/>
</dbReference>
<keyword evidence="3" id="KW-0479">Metal-binding</keyword>
<dbReference type="SMART" id="SM01232">
    <property type="entry name" value="H2TH"/>
    <property type="match status" value="1"/>
</dbReference>
<dbReference type="InterPro" id="IPR012319">
    <property type="entry name" value="FPG_cat"/>
</dbReference>
<feature type="domain" description="Formamidopyrimidine-DNA glycosylase catalytic" evidence="15">
    <location>
        <begin position="2"/>
        <end position="95"/>
    </location>
</feature>
<evidence type="ECO:0000256" key="4">
    <source>
        <dbReference type="ARBA" id="ARBA00022763"/>
    </source>
</evidence>
<keyword evidence="12" id="KW-0326">Glycosidase</keyword>
<evidence type="ECO:0000256" key="2">
    <source>
        <dbReference type="ARBA" id="ARBA00012720"/>
    </source>
</evidence>
<evidence type="ECO:0000259" key="14">
    <source>
        <dbReference type="PROSITE" id="PS51066"/>
    </source>
</evidence>
<comment type="caution">
    <text evidence="16">The sequence shown here is derived from an EMBL/GenBank/DDBJ whole genome shotgun (WGS) entry which is preliminary data.</text>
</comment>
<keyword evidence="6" id="KW-0378">Hydrolase</keyword>
<organism evidence="16 17">
    <name type="scientific">Gulosibacter bifidus</name>
    <dbReference type="NCBI Taxonomy" id="272239"/>
    <lineage>
        <taxon>Bacteria</taxon>
        <taxon>Bacillati</taxon>
        <taxon>Actinomycetota</taxon>
        <taxon>Actinomycetes</taxon>
        <taxon>Micrococcales</taxon>
        <taxon>Microbacteriaceae</taxon>
        <taxon>Gulosibacter</taxon>
    </lineage>
</organism>
<keyword evidence="5 13" id="KW-0863">Zinc-finger</keyword>
<evidence type="ECO:0000256" key="11">
    <source>
        <dbReference type="ARBA" id="ARBA00023268"/>
    </source>
</evidence>
<dbReference type="InterPro" id="IPR000214">
    <property type="entry name" value="Znf_DNA_glyclase/AP_lyase"/>
</dbReference>
<dbReference type="Gene3D" id="1.10.8.50">
    <property type="match status" value="1"/>
</dbReference>
<name>A0ABW5RHH2_9MICO</name>
<dbReference type="PANTHER" id="PTHR42697">
    <property type="entry name" value="ENDONUCLEASE 8"/>
    <property type="match status" value="1"/>
</dbReference>
<keyword evidence="17" id="KW-1185">Reference proteome</keyword>
<evidence type="ECO:0000256" key="10">
    <source>
        <dbReference type="ARBA" id="ARBA00023239"/>
    </source>
</evidence>
<evidence type="ECO:0000313" key="16">
    <source>
        <dbReference type="EMBL" id="MFD2674536.1"/>
    </source>
</evidence>
<dbReference type="EC" id="4.2.99.18" evidence="2"/>
<keyword evidence="7" id="KW-0862">Zinc</keyword>
<comment type="similarity">
    <text evidence="1">Belongs to the FPG family.</text>
</comment>
<dbReference type="PROSITE" id="PS51066">
    <property type="entry name" value="ZF_FPG_2"/>
    <property type="match status" value="1"/>
</dbReference>
<protein>
    <recommendedName>
        <fullName evidence="2">DNA-(apurinic or apyrimidinic site) lyase</fullName>
        <ecNumber evidence="2">4.2.99.18</ecNumber>
    </recommendedName>
</protein>
<evidence type="ECO:0000256" key="9">
    <source>
        <dbReference type="ARBA" id="ARBA00023204"/>
    </source>
</evidence>
<evidence type="ECO:0000256" key="5">
    <source>
        <dbReference type="ARBA" id="ARBA00022771"/>
    </source>
</evidence>
<evidence type="ECO:0000256" key="12">
    <source>
        <dbReference type="ARBA" id="ARBA00023295"/>
    </source>
</evidence>
<evidence type="ECO:0000256" key="8">
    <source>
        <dbReference type="ARBA" id="ARBA00023125"/>
    </source>
</evidence>
<dbReference type="RefSeq" id="WP_390280029.1">
    <property type="nucleotide sequence ID" value="NZ_JBHUNF010000002.1"/>
</dbReference>
<evidence type="ECO:0000256" key="13">
    <source>
        <dbReference type="PROSITE-ProRule" id="PRU00391"/>
    </source>
</evidence>
<dbReference type="PANTHER" id="PTHR42697:SF1">
    <property type="entry name" value="ENDONUCLEASE 8"/>
    <property type="match status" value="1"/>
</dbReference>
<gene>
    <name evidence="16" type="ORF">ACFSUQ_04385</name>
</gene>
<dbReference type="InterPro" id="IPR035937">
    <property type="entry name" value="FPG_N"/>
</dbReference>
<evidence type="ECO:0000256" key="1">
    <source>
        <dbReference type="ARBA" id="ARBA00009409"/>
    </source>
</evidence>
<proteinExistence type="inferred from homology"/>
<keyword evidence="10" id="KW-0456">Lyase</keyword>
<keyword evidence="11" id="KW-0511">Multifunctional enzyme</keyword>
<evidence type="ECO:0000259" key="15">
    <source>
        <dbReference type="PROSITE" id="PS51068"/>
    </source>
</evidence>
<keyword evidence="8" id="KW-0238">DNA-binding</keyword>
<reference evidence="17" key="1">
    <citation type="journal article" date="2019" name="Int. J. Syst. Evol. Microbiol.">
        <title>The Global Catalogue of Microorganisms (GCM) 10K type strain sequencing project: providing services to taxonomists for standard genome sequencing and annotation.</title>
        <authorList>
            <consortium name="The Broad Institute Genomics Platform"/>
            <consortium name="The Broad Institute Genome Sequencing Center for Infectious Disease"/>
            <person name="Wu L."/>
            <person name="Ma J."/>
        </authorList>
    </citation>
    <scope>NUCLEOTIDE SEQUENCE [LARGE SCALE GENOMIC DNA]</scope>
    <source>
        <strain evidence="17">TISTR 1511</strain>
    </source>
</reference>
<accession>A0ABW5RHH2</accession>
<sequence>MPEGDTAYRAAHHLARALAGRTLIRSELRVPRYATVQLAGTTVSGAQSRGKHILLRTGDWTIHSHLGMDGSWLLVPPPRSAGGASRTGTRGRRPWPDRHRIRARLDTDAVVALGVDLARLRAWPTAQEPEMLGWLGPDLLDAAPNLDEARRRILAEPERPITAALLDQANVAGLGNEYVTEMCFLRGLLPNTTVADAGDIGEWLELGRELMLANRDRVERTFTGNRLPGQTTYVFARGGKPCRRCGTTVLQGKHASGVRRAGGGTSGAGAVGVRMRSDDDLVDGAGPGGLRESAWCPHCQR</sequence>
<feature type="domain" description="FPG-type" evidence="14">
    <location>
        <begin position="233"/>
        <end position="301"/>
    </location>
</feature>
<dbReference type="SUPFAM" id="SSF81624">
    <property type="entry name" value="N-terminal domain of MutM-like DNA repair proteins"/>
    <property type="match status" value="1"/>
</dbReference>
<keyword evidence="4" id="KW-0227">DNA damage</keyword>
<dbReference type="Proteomes" id="UP001597453">
    <property type="component" value="Unassembled WGS sequence"/>
</dbReference>
<dbReference type="InterPro" id="IPR015886">
    <property type="entry name" value="H2TH_FPG"/>
</dbReference>